<feature type="domain" description="PA14" evidence="5">
    <location>
        <begin position="36"/>
        <end position="180"/>
    </location>
</feature>
<protein>
    <submittedName>
        <fullName evidence="6">PA14 domain-containing protein</fullName>
    </submittedName>
</protein>
<dbReference type="InterPro" id="IPR037524">
    <property type="entry name" value="PA14/GLEYA"/>
</dbReference>
<evidence type="ECO:0000256" key="1">
    <source>
        <dbReference type="ARBA" id="ARBA00007401"/>
    </source>
</evidence>
<dbReference type="Gene3D" id="2.60.120.260">
    <property type="entry name" value="Galactose-binding domain-like"/>
    <property type="match status" value="1"/>
</dbReference>
<dbReference type="PANTHER" id="PTHR42732:SF2">
    <property type="entry name" value="BETA-MANNOSIDASE"/>
    <property type="match status" value="1"/>
</dbReference>
<keyword evidence="2" id="KW-0378">Hydrolase</keyword>
<accession>A0ABT2B404</accession>
<dbReference type="Proteomes" id="UP001205612">
    <property type="component" value="Unassembled WGS sequence"/>
</dbReference>
<name>A0ABT2B404_9ACTN</name>
<comment type="similarity">
    <text evidence="1">Belongs to the glycosyl hydrolase 2 family.</text>
</comment>
<evidence type="ECO:0000256" key="4">
    <source>
        <dbReference type="SAM" id="SignalP"/>
    </source>
</evidence>
<gene>
    <name evidence="6" type="ORF">NX794_18010</name>
</gene>
<dbReference type="SUPFAM" id="SSF49785">
    <property type="entry name" value="Galactose-binding domain-like"/>
    <property type="match status" value="1"/>
</dbReference>
<keyword evidence="4" id="KW-0732">Signal</keyword>
<dbReference type="EMBL" id="JANUGP010000012">
    <property type="protein sequence ID" value="MCS0603091.1"/>
    <property type="molecule type" value="Genomic_DNA"/>
</dbReference>
<dbReference type="InterPro" id="IPR006103">
    <property type="entry name" value="Glyco_hydro_2_cat"/>
</dbReference>
<dbReference type="RefSeq" id="WP_258779573.1">
    <property type="nucleotide sequence ID" value="NZ_JANUGP010000012.1"/>
</dbReference>
<organism evidence="6 7">
    <name type="scientific">Streptomyces pyxinicus</name>
    <dbReference type="NCBI Taxonomy" id="2970331"/>
    <lineage>
        <taxon>Bacteria</taxon>
        <taxon>Bacillati</taxon>
        <taxon>Actinomycetota</taxon>
        <taxon>Actinomycetes</taxon>
        <taxon>Kitasatosporales</taxon>
        <taxon>Streptomycetaceae</taxon>
        <taxon>Streptomyces</taxon>
    </lineage>
</organism>
<keyword evidence="3" id="KW-0326">Glycosidase</keyword>
<dbReference type="InterPro" id="IPR013783">
    <property type="entry name" value="Ig-like_fold"/>
</dbReference>
<dbReference type="Pfam" id="PF02837">
    <property type="entry name" value="Glyco_hydro_2_N"/>
    <property type="match status" value="1"/>
</dbReference>
<dbReference type="SUPFAM" id="SSF51445">
    <property type="entry name" value="(Trans)glycosidases"/>
    <property type="match status" value="1"/>
</dbReference>
<dbReference type="Pfam" id="PF00703">
    <property type="entry name" value="Glyco_hydro_2"/>
    <property type="match status" value="1"/>
</dbReference>
<keyword evidence="7" id="KW-1185">Reference proteome</keyword>
<sequence length="867" mass="94932">MRIRPLRHRLSLLLAGVLGFAGLSAAPAATAADTPAEVHGLKGEYYTQSAPGAFDFDQLKATGFDPRLDFDSLESRLSSATGRSDDVSVRWTGRIVPEKTGATTFSITGDNGFRLWIGGKLTIDHWVDDWDREQTSAPVELTAGQAYDIKVEYFEHYGGSNLHVRWTPPGGTKTAVPQSAFLLPEGYAYNGAIATTVLRDGRTLRLDFAQRLAKPAAALTDHLGAVIGGATWPLGRVRLDPDDPRSLLVSLKEPVVGNKTGTASGLADVRYDGAGGLTGRDGNVVSAFWSSGANHSTYELRTKWADDVTPANAHREYPRPQLTRDAWQNLNGRWQFAAAKQDEQPPVGRTLDERILVPYPVESQLSGIERHEDRMWYRRTFTVPAAWKTGDHKRLQLNFGGVDWQAEVYVNGTKVAEHQGGYDKFSADITDALKPGRTQELIVGVYDPTDAANGENPPMGKQRLDPSGIWYTPSSGIWQTVWLEPVAADHVDQLKLTPDVDKGTLTVVPQGVRDGLPVTATAYAGKHRVATATGRTGEPLTLKIPHARLWSPDDPYLYDLKVSVGADRVGSYFGMRSISVRKVNGTPRTVLNGKPVFMMATLDQGFWPDGLHTAPSDEALAYDLKTHKRMGFNSVRKHIKVEPDRWYYWADRLGLLVWQDMPAMAAGVNPSASARTEYEHEMKEMIDEHISSPSVVMWVVFNEGWGQYDVDRVAEQAKSWDPTRLVNNMSGLNLGADGKAGDIMDEHGYPSPALPPHPDGERALVSGEYGGLGLAVPGHAWSVQQSYVDVDSSTYTDDYLEKLAEVRALACEGSNGAVYTQITDVEGELNGLLTYDRKVVKPDVRRIKAAQDALISDASRATPAGCA</sequence>
<dbReference type="Gene3D" id="3.20.20.80">
    <property type="entry name" value="Glycosidases"/>
    <property type="match status" value="1"/>
</dbReference>
<dbReference type="InterPro" id="IPR051913">
    <property type="entry name" value="GH2_Domain-Containing"/>
</dbReference>
<dbReference type="SUPFAM" id="SSF56988">
    <property type="entry name" value="Anthrax protective antigen"/>
    <property type="match status" value="1"/>
</dbReference>
<dbReference type="InterPro" id="IPR006102">
    <property type="entry name" value="Ig-like_GH2"/>
</dbReference>
<dbReference type="InterPro" id="IPR011658">
    <property type="entry name" value="PA14_dom"/>
</dbReference>
<dbReference type="Gene3D" id="2.60.40.10">
    <property type="entry name" value="Immunoglobulins"/>
    <property type="match status" value="1"/>
</dbReference>
<dbReference type="Gene3D" id="3.90.182.10">
    <property type="entry name" value="Toxin - Anthrax Protective Antigen,domain 1"/>
    <property type="match status" value="1"/>
</dbReference>
<dbReference type="PANTHER" id="PTHR42732">
    <property type="entry name" value="BETA-GALACTOSIDASE"/>
    <property type="match status" value="1"/>
</dbReference>
<evidence type="ECO:0000313" key="7">
    <source>
        <dbReference type="Proteomes" id="UP001205612"/>
    </source>
</evidence>
<dbReference type="Pfam" id="PF02836">
    <property type="entry name" value="Glyco_hydro_2_C"/>
    <property type="match status" value="1"/>
</dbReference>
<dbReference type="PROSITE" id="PS51820">
    <property type="entry name" value="PA14"/>
    <property type="match status" value="1"/>
</dbReference>
<dbReference type="InterPro" id="IPR008979">
    <property type="entry name" value="Galactose-bd-like_sf"/>
</dbReference>
<evidence type="ECO:0000259" key="5">
    <source>
        <dbReference type="PROSITE" id="PS51820"/>
    </source>
</evidence>
<dbReference type="SUPFAM" id="SSF49303">
    <property type="entry name" value="beta-Galactosidase/glucuronidase domain"/>
    <property type="match status" value="1"/>
</dbReference>
<dbReference type="InterPro" id="IPR006104">
    <property type="entry name" value="Glyco_hydro_2_N"/>
</dbReference>
<proteinExistence type="inferred from homology"/>
<dbReference type="InterPro" id="IPR036156">
    <property type="entry name" value="Beta-gal/glucu_dom_sf"/>
</dbReference>
<dbReference type="InterPro" id="IPR017853">
    <property type="entry name" value="GH"/>
</dbReference>
<reference evidence="6 7" key="1">
    <citation type="submission" date="2022-08" db="EMBL/GenBank/DDBJ databases">
        <authorList>
            <person name="Somphong A."/>
            <person name="Phongsopitanun W."/>
        </authorList>
    </citation>
    <scope>NUCLEOTIDE SEQUENCE [LARGE SCALE GENOMIC DNA]</scope>
    <source>
        <strain evidence="6 7">LP11</strain>
    </source>
</reference>
<feature type="chain" id="PRO_5046428690" evidence="4">
    <location>
        <begin position="32"/>
        <end position="867"/>
    </location>
</feature>
<feature type="signal peptide" evidence="4">
    <location>
        <begin position="1"/>
        <end position="31"/>
    </location>
</feature>
<dbReference type="Pfam" id="PF07691">
    <property type="entry name" value="PA14"/>
    <property type="match status" value="1"/>
</dbReference>
<dbReference type="SMART" id="SM00758">
    <property type="entry name" value="PA14"/>
    <property type="match status" value="1"/>
</dbReference>
<evidence type="ECO:0000256" key="2">
    <source>
        <dbReference type="ARBA" id="ARBA00022801"/>
    </source>
</evidence>
<evidence type="ECO:0000313" key="6">
    <source>
        <dbReference type="EMBL" id="MCS0603091.1"/>
    </source>
</evidence>
<evidence type="ECO:0000256" key="3">
    <source>
        <dbReference type="ARBA" id="ARBA00023295"/>
    </source>
</evidence>
<comment type="caution">
    <text evidence="6">The sequence shown here is derived from an EMBL/GenBank/DDBJ whole genome shotgun (WGS) entry which is preliminary data.</text>
</comment>